<accession>A0ABV9HZK1</accession>
<dbReference type="EMBL" id="JBHSFV010000010">
    <property type="protein sequence ID" value="MFC4635349.1"/>
    <property type="molecule type" value="Genomic_DNA"/>
</dbReference>
<dbReference type="SMART" id="SM01359">
    <property type="entry name" value="A2M_N_2"/>
    <property type="match status" value="1"/>
</dbReference>
<dbReference type="InterPro" id="IPR001599">
    <property type="entry name" value="Macroglobln_a2"/>
</dbReference>
<dbReference type="InterPro" id="IPR021868">
    <property type="entry name" value="Alpha_2_Macroglob_MG3"/>
</dbReference>
<dbReference type="Pfam" id="PF01835">
    <property type="entry name" value="MG2"/>
    <property type="match status" value="1"/>
</dbReference>
<dbReference type="Pfam" id="PF11974">
    <property type="entry name" value="bMG3"/>
    <property type="match status" value="1"/>
</dbReference>
<dbReference type="SMART" id="SM01360">
    <property type="entry name" value="A2M"/>
    <property type="match status" value="1"/>
</dbReference>
<sequence>MRKIHFLLAILLPLLFITCDKKGADQPTDNLFKFKEYISYATSGRQSIANPITVQVAKALTQYEVDQEIPSEILKITPKTSGTLTISGQRTLKFVPDALLEADTEYSVEVLLDKLYDDLPKEMRTFAFSFKTITPDFKVDLRALQSYDREYQYLEGQVEGADVIAFAKAKQLIQATQNGKPLSIIWLSDQTTARYHVFKIDSIRRETEDSKIQVSWDGDAIDAEETKGENEVLIPGRNNFKIVKINQTLGANASLAINFSDPLEEKQNFKGLVTIQRAGTLRFEVNGNVLHVYPENKIVGKSLVEVFQGIKSTDGFKLKMPFTETVSFEQLKPALRTITNGVILPQAGSNPFYFEAVNLSHVDVRIIKIYENNVLEYLQENNLSSNNSYGLKQVGRRVTKKTITLKDASFESNDVGDSQWRVHGIDLSKIFQADPGALYRVEISYKQSYVAYECVDDGTEIEEDTYDDYYEDDYYDEGFTEVESTNEDEREEQYWDNRIYRWRNQVYNWRQEENPCHPAYYQEDRFIQSNILGSDLALIVKKGKDNGYHFAATDIVTTTPEANTKITLYNYQKQPIGTVTTDAAGLATITPKGYAVFAVAQKGANYAYLKIEDGNALSMSKFDISGKRLQKGLKGYLYTERGVHRPGDSIHLSFVLNDANNPLPKDHPVKLEVSDARGKLTYRKVLTGNMVSTSGKALNNVYYFPITTAPTDPTGNWNAMVSVGGASFSKTLKVETIKPNRLKVNLDFADDIIDASGTLEGTAKVTWLHGAPARNLKIKSDVTIRSSSSGFKSFPNYNFFDPVRSFNDVEMTVLDGQLNEEGSTNISQKLALSERAPGMLKGTFVTKAYEGGGDFSLDVVTKDIAPFDHFVGLQSPKGRAYGSYFTDDNTEFDVVTTDTKGKATGNRTLEVKVFKMRWRWWWSRGRDNYSNYEVGTVHTPVKDFKVTTGSNGKTSFTVNIPEKESGRYLIRVIDPESGHATGRVAYFYRNWSGLQSDSESAKMLVFSSDKEKYQVGEAATITFPSGDSSRALISLENGTQVLDSWWVDAQNGETQFKIPVTSDMAPNVYVNISLLQAHEQTKNDLPIRLYGVIPLLVEDPNTILTPKITMPDVLKPEESYTIKVSEANAKAMTYTIAVVDDGLLDLTRYKTPAIHDHFYSREALGVMTFDMFDDVIGAYSGSVGNIYAIGGGDAAAAAKNRKAERFKPVVTYIGPFALSENETKTHTLQMPNYVGSVRTMVVAGNPTTSAYGAADKTVPVRKPLMVLGSLPRKLSPGEHVTLPVTVFAMESKIKQAKITVKTSAAFKATEGTTKTINFSSVGEQIVPFEFDVTAVNEIQTIEIIAEGNGERATYQVEIDVENPNPITQKVTDYELPASGNLTIDYSTFGVAGSNGSAIEFSTLPPMDFTKRMQYLIRYPHGCVEQTTSGAFPQLFMDDVFDLTFEQKKKAQENIKRGIERLGDFQNADGGLGYWQGETVADAWGTNYAGHFMIEAQKKGYALPLTFMSNWLRFQKKAAREWRSGQRAYNTTLVQAYRLYTLALAGQPDLAAMNRLRESRNLSNDSKWRLAAAYALAGQTKAAEELAATANIDFQPDRSNYHTYGSVFRNRAMALETMVAMDDNQQKDLAISLAKTLSSERWLSTQETSYALLAMAKMVIKNGGKSIKLEYTKDGKSMTIDTQQAIALRDLETKEGGNTITLQNAKENVVFVRVVQSGKLPLGEELSGSSKLKVTTRFVGTDGQSIDIAKLRQGEEFVAKISVSNDSRDFVDNIALTQIFPSGWEIVNTRFTEDSGGTEGAARYTDIRDDRVNFYFDLSKASTKTFTVRLNASYLGKYYLPGTQVEAMYDNTYYARNKGAWVEIEK</sequence>
<keyword evidence="7" id="KW-1185">Reference proteome</keyword>
<dbReference type="Pfam" id="PF17972">
    <property type="entry name" value="bMG5"/>
    <property type="match status" value="1"/>
</dbReference>
<comment type="caution">
    <text evidence="6">The sequence shown here is derived from an EMBL/GenBank/DDBJ whole genome shotgun (WGS) entry which is preliminary data.</text>
</comment>
<dbReference type="Pfam" id="PF07678">
    <property type="entry name" value="TED_complement"/>
    <property type="match status" value="1"/>
</dbReference>
<dbReference type="RefSeq" id="WP_379980483.1">
    <property type="nucleotide sequence ID" value="NZ_JBHSFV010000010.1"/>
</dbReference>
<dbReference type="InterPro" id="IPR041246">
    <property type="entry name" value="Bact_MG10"/>
</dbReference>
<name>A0ABV9HZK1_9FLAO</name>
<dbReference type="Pfam" id="PF17962">
    <property type="entry name" value="bMG6"/>
    <property type="match status" value="1"/>
</dbReference>
<dbReference type="InterPro" id="IPR047565">
    <property type="entry name" value="Alpha-macroglob_thiol-ester_cl"/>
</dbReference>
<dbReference type="InterPro" id="IPR002890">
    <property type="entry name" value="MG2"/>
</dbReference>
<dbReference type="SUPFAM" id="SSF48239">
    <property type="entry name" value="Terpenoid cyclases/Protein prenyltransferases"/>
    <property type="match status" value="1"/>
</dbReference>
<dbReference type="Pfam" id="PF07703">
    <property type="entry name" value="A2M_BRD"/>
    <property type="match status" value="1"/>
</dbReference>
<organism evidence="6 7">
    <name type="scientific">Dokdonia ponticola</name>
    <dbReference type="NCBI Taxonomy" id="2041041"/>
    <lineage>
        <taxon>Bacteria</taxon>
        <taxon>Pseudomonadati</taxon>
        <taxon>Bacteroidota</taxon>
        <taxon>Flavobacteriia</taxon>
        <taxon>Flavobacteriales</taxon>
        <taxon>Flavobacteriaceae</taxon>
        <taxon>Dokdonia</taxon>
    </lineage>
</organism>
<gene>
    <name evidence="6" type="ORF">ACFO3O_15675</name>
</gene>
<evidence type="ECO:0000256" key="2">
    <source>
        <dbReference type="ARBA" id="ARBA00022729"/>
    </source>
</evidence>
<evidence type="ECO:0000259" key="4">
    <source>
        <dbReference type="SMART" id="SM01359"/>
    </source>
</evidence>
<dbReference type="Pfam" id="PF17973">
    <property type="entry name" value="bMG10"/>
    <property type="match status" value="1"/>
</dbReference>
<feature type="domain" description="Alpha-2-macroglobulin" evidence="5">
    <location>
        <begin position="1211"/>
        <end position="1300"/>
    </location>
</feature>
<reference evidence="7" key="1">
    <citation type="journal article" date="2019" name="Int. J. Syst. Evol. Microbiol.">
        <title>The Global Catalogue of Microorganisms (GCM) 10K type strain sequencing project: providing services to taxonomists for standard genome sequencing and annotation.</title>
        <authorList>
            <consortium name="The Broad Institute Genomics Platform"/>
            <consortium name="The Broad Institute Genome Sequencing Center for Infectious Disease"/>
            <person name="Wu L."/>
            <person name="Ma J."/>
        </authorList>
    </citation>
    <scope>NUCLEOTIDE SEQUENCE [LARGE SCALE GENOMIC DNA]</scope>
    <source>
        <strain evidence="7">YJ-61-S</strain>
    </source>
</reference>
<dbReference type="PANTHER" id="PTHR40094:SF1">
    <property type="entry name" value="UBIQUITIN DOMAIN-CONTAINING PROTEIN"/>
    <property type="match status" value="1"/>
</dbReference>
<dbReference type="Proteomes" id="UP001596043">
    <property type="component" value="Unassembled WGS sequence"/>
</dbReference>
<dbReference type="InterPro" id="IPR011626">
    <property type="entry name" value="Alpha-macroglobulin_TED"/>
</dbReference>
<dbReference type="InterPro" id="IPR051802">
    <property type="entry name" value="YfhM-like"/>
</dbReference>
<protein>
    <submittedName>
        <fullName evidence="6">Alpha-2-macroglobulin</fullName>
    </submittedName>
</protein>
<comment type="similarity">
    <text evidence="1">Belongs to the protease inhibitor I39 (alpha-2-macroglobulin) family. Bacterial alpha-2-macroglobulin subfamily.</text>
</comment>
<evidence type="ECO:0000256" key="3">
    <source>
        <dbReference type="SAM" id="SignalP"/>
    </source>
</evidence>
<feature type="domain" description="Alpha-2-macroglobulin bait region" evidence="4">
    <location>
        <begin position="1004"/>
        <end position="1146"/>
    </location>
</feature>
<feature type="chain" id="PRO_5047381900" evidence="3">
    <location>
        <begin position="24"/>
        <end position="1865"/>
    </location>
</feature>
<dbReference type="InterPro" id="IPR008930">
    <property type="entry name" value="Terpenoid_cyclase/PrenylTrfase"/>
</dbReference>
<evidence type="ECO:0000259" key="5">
    <source>
        <dbReference type="SMART" id="SM01360"/>
    </source>
</evidence>
<dbReference type="Gene3D" id="1.50.10.20">
    <property type="match status" value="1"/>
</dbReference>
<evidence type="ECO:0000313" key="6">
    <source>
        <dbReference type="EMBL" id="MFC4635349.1"/>
    </source>
</evidence>
<keyword evidence="2 3" id="KW-0732">Signal</keyword>
<dbReference type="PANTHER" id="PTHR40094">
    <property type="entry name" value="ALPHA-2-MACROGLOBULIN HOMOLOG"/>
    <property type="match status" value="1"/>
</dbReference>
<dbReference type="InterPro" id="IPR041203">
    <property type="entry name" value="Bact_A2M_MG5"/>
</dbReference>
<dbReference type="Gene3D" id="2.60.40.1930">
    <property type="match status" value="1"/>
</dbReference>
<dbReference type="SMART" id="SM01419">
    <property type="entry name" value="Thiol-ester_cl"/>
    <property type="match status" value="1"/>
</dbReference>
<dbReference type="InterPro" id="IPR041462">
    <property type="entry name" value="Bact_A2M_MG6"/>
</dbReference>
<proteinExistence type="inferred from homology"/>
<dbReference type="InterPro" id="IPR011625">
    <property type="entry name" value="A2M_N_BRD"/>
</dbReference>
<feature type="signal peptide" evidence="3">
    <location>
        <begin position="1"/>
        <end position="23"/>
    </location>
</feature>
<dbReference type="CDD" id="cd02891">
    <property type="entry name" value="A2M_like"/>
    <property type="match status" value="1"/>
</dbReference>
<dbReference type="Pfam" id="PF00207">
    <property type="entry name" value="A2M"/>
    <property type="match status" value="1"/>
</dbReference>
<evidence type="ECO:0000313" key="7">
    <source>
        <dbReference type="Proteomes" id="UP001596043"/>
    </source>
</evidence>
<evidence type="ECO:0000256" key="1">
    <source>
        <dbReference type="ARBA" id="ARBA00010556"/>
    </source>
</evidence>